<dbReference type="InterPro" id="IPR002129">
    <property type="entry name" value="PyrdxlP-dep_de-COase"/>
</dbReference>
<evidence type="ECO:0000256" key="5">
    <source>
        <dbReference type="ARBA" id="ARBA00022692"/>
    </source>
</evidence>
<evidence type="ECO:0000256" key="9">
    <source>
        <dbReference type="ARBA" id="ARBA00022989"/>
    </source>
</evidence>
<keyword evidence="10" id="KW-0443">Lipid metabolism</keyword>
<keyword evidence="5" id="KW-0812">Transmembrane</keyword>
<evidence type="ECO:0000256" key="6">
    <source>
        <dbReference type="ARBA" id="ARBA00022824"/>
    </source>
</evidence>
<dbReference type="GO" id="GO:0030149">
    <property type="term" value="P:sphingolipid catabolic process"/>
    <property type="evidence" value="ECO:0007669"/>
    <property type="project" value="TreeGrafter"/>
</dbReference>
<dbReference type="GO" id="GO:0005789">
    <property type="term" value="C:endoplasmic reticulum membrane"/>
    <property type="evidence" value="ECO:0007669"/>
    <property type="project" value="UniProtKB-SubCell"/>
</dbReference>
<dbReference type="GO" id="GO:0019752">
    <property type="term" value="P:carboxylic acid metabolic process"/>
    <property type="evidence" value="ECO:0007669"/>
    <property type="project" value="InterPro"/>
</dbReference>
<evidence type="ECO:0000256" key="1">
    <source>
        <dbReference type="ARBA" id="ARBA00001933"/>
    </source>
</evidence>
<keyword evidence="8" id="KW-0746">Sphingolipid metabolism</keyword>
<evidence type="ECO:0000256" key="17">
    <source>
        <dbReference type="RuleBase" id="RU000382"/>
    </source>
</evidence>
<protein>
    <recommendedName>
        <fullName evidence="14">sphinganine-1-phosphate aldolase</fullName>
        <ecNumber evidence="14">4.1.2.27</ecNumber>
    </recommendedName>
    <alternativeName>
        <fullName evidence="15">Sphingosine-1-phosphate aldolase</fullName>
    </alternativeName>
</protein>
<dbReference type="Gene3D" id="3.40.640.10">
    <property type="entry name" value="Type I PLP-dependent aspartate aminotransferase-like (Major domain)"/>
    <property type="match status" value="1"/>
</dbReference>
<evidence type="ECO:0000256" key="12">
    <source>
        <dbReference type="ARBA" id="ARBA00023239"/>
    </source>
</evidence>
<comment type="similarity">
    <text evidence="13">Belongs to the group II decarboxylase family. Sphingosine-1-phosphate lyase subfamily.</text>
</comment>
<organism evidence="18 19">
    <name type="scientific">Phrynocephalus forsythii</name>
    <dbReference type="NCBI Taxonomy" id="171643"/>
    <lineage>
        <taxon>Eukaryota</taxon>
        <taxon>Metazoa</taxon>
        <taxon>Chordata</taxon>
        <taxon>Craniata</taxon>
        <taxon>Vertebrata</taxon>
        <taxon>Euteleostomi</taxon>
        <taxon>Lepidosauria</taxon>
        <taxon>Squamata</taxon>
        <taxon>Bifurcata</taxon>
        <taxon>Unidentata</taxon>
        <taxon>Episquamata</taxon>
        <taxon>Toxicofera</taxon>
        <taxon>Iguania</taxon>
        <taxon>Acrodonta</taxon>
        <taxon>Agamidae</taxon>
        <taxon>Agaminae</taxon>
        <taxon>Phrynocephalus</taxon>
    </lineage>
</organism>
<dbReference type="AlphaFoldDB" id="A0A9Q0XQH3"/>
<dbReference type="InterPro" id="IPR015421">
    <property type="entry name" value="PyrdxlP-dep_Trfase_major"/>
</dbReference>
<evidence type="ECO:0000256" key="15">
    <source>
        <dbReference type="ARBA" id="ARBA00042568"/>
    </source>
</evidence>
<evidence type="ECO:0000313" key="18">
    <source>
        <dbReference type="EMBL" id="KAJ7324229.1"/>
    </source>
</evidence>
<dbReference type="Gene3D" id="6.10.140.2150">
    <property type="match status" value="1"/>
</dbReference>
<dbReference type="Proteomes" id="UP001142489">
    <property type="component" value="Unassembled WGS sequence"/>
</dbReference>
<evidence type="ECO:0000256" key="8">
    <source>
        <dbReference type="ARBA" id="ARBA00022919"/>
    </source>
</evidence>
<reference evidence="18" key="1">
    <citation type="journal article" date="2023" name="DNA Res.">
        <title>Chromosome-level genome assembly of Phrynocephalus forsythii using third-generation DNA sequencing and Hi-C analysis.</title>
        <authorList>
            <person name="Qi Y."/>
            <person name="Zhao W."/>
            <person name="Zhao Y."/>
            <person name="Niu C."/>
            <person name="Cao S."/>
            <person name="Zhang Y."/>
        </authorList>
    </citation>
    <scope>NUCLEOTIDE SEQUENCE</scope>
    <source>
        <tissue evidence="18">Muscle</tissue>
    </source>
</reference>
<accession>A0A9Q0XQH3</accession>
<dbReference type="OrthoDB" id="10254570at2759"/>
<dbReference type="EMBL" id="JAPFRF010000008">
    <property type="protein sequence ID" value="KAJ7324229.1"/>
    <property type="molecule type" value="Genomic_DNA"/>
</dbReference>
<evidence type="ECO:0000256" key="10">
    <source>
        <dbReference type="ARBA" id="ARBA00023098"/>
    </source>
</evidence>
<keyword evidence="11" id="KW-0472">Membrane</keyword>
<keyword evidence="12 17" id="KW-0456">Lyase</keyword>
<dbReference type="PANTHER" id="PTHR42735:SF6">
    <property type="entry name" value="SPHINGOSINE-1-PHOSPHATE LYASE 1"/>
    <property type="match status" value="1"/>
</dbReference>
<comment type="pathway">
    <text evidence="3">Lipid metabolism; sphingolipid metabolism.</text>
</comment>
<evidence type="ECO:0000256" key="14">
    <source>
        <dbReference type="ARBA" id="ARBA00038965"/>
    </source>
</evidence>
<gene>
    <name evidence="18" type="ORF">JRQ81_017249</name>
</gene>
<dbReference type="GO" id="GO:0008117">
    <property type="term" value="F:sphinganine-1-phosphate aldolase activity"/>
    <property type="evidence" value="ECO:0007669"/>
    <property type="project" value="UniProtKB-EC"/>
</dbReference>
<sequence>MDALTVYKEILLQYLNTIRNAVNEKCAGLEPWQLITSTVAATLLMVWLQMFLFQAESLTSRGKKWFFRVLRKLPIVGTMIQDQMNKTLEDMASGLSFLKDKRGYIKNLPAKGLSQPEVLKKMKEYSSMGDVHWEDGKVSGTVYSGEQNITNLLVKMTSGGTESILLACKAYRSKAYEKGIKYPEMLVPQSGHAAFDKAAHYFGMKIVHIPLTKTMQVDVKAMKRAITKNTAMLVCSAPQFPHGVMDPIEEVAELAVKYKIPFHVDACLGGFLTVFMEKAGFPLQHLFDFRVKGVTSISADTHKYGYAPKGSSVILYSDTKYRQYQFFIAPDWQGGIYASPTIAGSRPGGLIAACWATMIHMGEDGYVEATRKIISTARFLESGLRKMDNLFIFGKPEVSVLALGSDIFDIYRLSNLLLSRGWNLNVLQFPPSIHICLTLLHTKPGVAELLLKDIRECVDEIMKDPKAKTTGMGAIYGMAQAIP</sequence>
<evidence type="ECO:0000256" key="4">
    <source>
        <dbReference type="ARBA" id="ARBA00004991"/>
    </source>
</evidence>
<keyword evidence="7 16" id="KW-0663">Pyridoxal phosphate</keyword>
<dbReference type="EC" id="4.1.2.27" evidence="14"/>
<keyword evidence="6" id="KW-0256">Endoplasmic reticulum</keyword>
<comment type="pathway">
    <text evidence="4">Sphingolipid metabolism.</text>
</comment>
<keyword evidence="9" id="KW-1133">Transmembrane helix</keyword>
<dbReference type="InterPro" id="IPR015424">
    <property type="entry name" value="PyrdxlP-dep_Trfase"/>
</dbReference>
<dbReference type="InterPro" id="IPR015422">
    <property type="entry name" value="PyrdxlP-dep_Trfase_small"/>
</dbReference>
<name>A0A9Q0XQH3_9SAUR</name>
<dbReference type="Gene3D" id="3.90.1150.10">
    <property type="entry name" value="Aspartate Aminotransferase, domain 1"/>
    <property type="match status" value="1"/>
</dbReference>
<comment type="caution">
    <text evidence="18">The sequence shown here is derived from an EMBL/GenBank/DDBJ whole genome shotgun (WGS) entry which is preliminary data.</text>
</comment>
<keyword evidence="19" id="KW-1185">Reference proteome</keyword>
<dbReference type="GO" id="GO:0030170">
    <property type="term" value="F:pyridoxal phosphate binding"/>
    <property type="evidence" value="ECO:0007669"/>
    <property type="project" value="InterPro"/>
</dbReference>
<evidence type="ECO:0000256" key="11">
    <source>
        <dbReference type="ARBA" id="ARBA00023136"/>
    </source>
</evidence>
<dbReference type="SUPFAM" id="SSF53383">
    <property type="entry name" value="PLP-dependent transferases"/>
    <property type="match status" value="1"/>
</dbReference>
<dbReference type="Pfam" id="PF00282">
    <property type="entry name" value="Pyridoxal_deC"/>
    <property type="match status" value="1"/>
</dbReference>
<comment type="cofactor">
    <cofactor evidence="1 16 17">
        <name>pyridoxal 5'-phosphate</name>
        <dbReference type="ChEBI" id="CHEBI:597326"/>
    </cofactor>
</comment>
<comment type="subcellular location">
    <subcellularLocation>
        <location evidence="2">Endoplasmic reticulum membrane</location>
        <topology evidence="2">Single-pass membrane protein</topology>
    </subcellularLocation>
</comment>
<feature type="modified residue" description="N6-(pyridoxal phosphate)lysine" evidence="16">
    <location>
        <position position="303"/>
    </location>
</feature>
<evidence type="ECO:0000256" key="13">
    <source>
        <dbReference type="ARBA" id="ARBA00038302"/>
    </source>
</evidence>
<evidence type="ECO:0000256" key="16">
    <source>
        <dbReference type="PIRSR" id="PIRSR602129-50"/>
    </source>
</evidence>
<dbReference type="InterPro" id="IPR050477">
    <property type="entry name" value="GrpII_AminoAcid_Decarb"/>
</dbReference>
<evidence type="ECO:0000313" key="19">
    <source>
        <dbReference type="Proteomes" id="UP001142489"/>
    </source>
</evidence>
<evidence type="ECO:0000256" key="2">
    <source>
        <dbReference type="ARBA" id="ARBA00004389"/>
    </source>
</evidence>
<dbReference type="FunFam" id="3.40.640.10:FF:000020">
    <property type="entry name" value="sphingosine-1-phosphate lyase 1"/>
    <property type="match status" value="1"/>
</dbReference>
<dbReference type="PANTHER" id="PTHR42735">
    <property type="match status" value="1"/>
</dbReference>
<proteinExistence type="inferred from homology"/>
<evidence type="ECO:0000256" key="3">
    <source>
        <dbReference type="ARBA" id="ARBA00004760"/>
    </source>
</evidence>
<evidence type="ECO:0000256" key="7">
    <source>
        <dbReference type="ARBA" id="ARBA00022898"/>
    </source>
</evidence>